<accession>A0AAD8C3I9</accession>
<evidence type="ECO:0000313" key="1">
    <source>
        <dbReference type="EMBL" id="KAK0065817.1"/>
    </source>
</evidence>
<dbReference type="Proteomes" id="UP001233172">
    <property type="component" value="Unassembled WGS sequence"/>
</dbReference>
<organism evidence="1 2">
    <name type="scientific">Biomphalaria pfeifferi</name>
    <name type="common">Bloodfluke planorb</name>
    <name type="synonym">Freshwater snail</name>
    <dbReference type="NCBI Taxonomy" id="112525"/>
    <lineage>
        <taxon>Eukaryota</taxon>
        <taxon>Metazoa</taxon>
        <taxon>Spiralia</taxon>
        <taxon>Lophotrochozoa</taxon>
        <taxon>Mollusca</taxon>
        <taxon>Gastropoda</taxon>
        <taxon>Heterobranchia</taxon>
        <taxon>Euthyneura</taxon>
        <taxon>Panpulmonata</taxon>
        <taxon>Hygrophila</taxon>
        <taxon>Lymnaeoidea</taxon>
        <taxon>Planorbidae</taxon>
        <taxon>Biomphalaria</taxon>
    </lineage>
</organism>
<keyword evidence="2" id="KW-1185">Reference proteome</keyword>
<comment type="caution">
    <text evidence="1">The sequence shown here is derived from an EMBL/GenBank/DDBJ whole genome shotgun (WGS) entry which is preliminary data.</text>
</comment>
<dbReference type="AlphaFoldDB" id="A0AAD8C3I9"/>
<reference evidence="1" key="2">
    <citation type="submission" date="2023-04" db="EMBL/GenBank/DDBJ databases">
        <authorList>
            <person name="Bu L."/>
            <person name="Lu L."/>
            <person name="Laidemitt M.R."/>
            <person name="Zhang S.M."/>
            <person name="Mutuku M."/>
            <person name="Mkoji G."/>
            <person name="Steinauer M."/>
            <person name="Loker E.S."/>
        </authorList>
    </citation>
    <scope>NUCLEOTIDE SEQUENCE</scope>
    <source>
        <strain evidence="1">KasaAsao</strain>
        <tissue evidence="1">Whole Snail</tissue>
    </source>
</reference>
<keyword evidence="1" id="KW-0418">Kinase</keyword>
<proteinExistence type="predicted"/>
<evidence type="ECO:0000313" key="2">
    <source>
        <dbReference type="Proteomes" id="UP001233172"/>
    </source>
</evidence>
<keyword evidence="1" id="KW-0808">Transferase</keyword>
<gene>
    <name evidence="1" type="ORF">Bpfe_004614</name>
</gene>
<dbReference type="GO" id="GO:0016301">
    <property type="term" value="F:kinase activity"/>
    <property type="evidence" value="ECO:0007669"/>
    <property type="project" value="UniProtKB-KW"/>
</dbReference>
<protein>
    <submittedName>
        <fullName evidence="1">Cyclin-dependent kinase 11B</fullName>
    </submittedName>
</protein>
<reference evidence="1" key="1">
    <citation type="journal article" date="2023" name="PLoS Negl. Trop. Dis.">
        <title>A genome sequence for Biomphalaria pfeifferi, the major vector snail for the human-infecting parasite Schistosoma mansoni.</title>
        <authorList>
            <person name="Bu L."/>
            <person name="Lu L."/>
            <person name="Laidemitt M.R."/>
            <person name="Zhang S.M."/>
            <person name="Mutuku M."/>
            <person name="Mkoji G."/>
            <person name="Steinauer M."/>
            <person name="Loker E.S."/>
        </authorList>
    </citation>
    <scope>NUCLEOTIDE SEQUENCE</scope>
    <source>
        <strain evidence="1">KasaAsao</strain>
    </source>
</reference>
<sequence>MDNDLKDLHQNLVGDRRLAKDYQELERQSLREIVNWRKKRREIVKDYKRVIQKSPDTDEWMQSRKARTNSWQTRERDEISKRYCRRYKHFRAPPDLKETADKIKSVIKESVGELTLPNQTRSHDFSPILPKLTPHGAKRRHSVPAECQTSSLPEIIEPFRRMTLGHIEMTRDVQKSDPNLGDRVYLCDIKDRKYIVCRDYP</sequence>
<name>A0AAD8C3I9_BIOPF</name>
<dbReference type="EMBL" id="JASAOG010000012">
    <property type="protein sequence ID" value="KAK0065817.1"/>
    <property type="molecule type" value="Genomic_DNA"/>
</dbReference>